<feature type="compositionally biased region" description="Basic and acidic residues" evidence="1">
    <location>
        <begin position="757"/>
        <end position="769"/>
    </location>
</feature>
<accession>A0AAN6RY17</accession>
<evidence type="ECO:0000313" key="4">
    <source>
        <dbReference type="Proteomes" id="UP001303889"/>
    </source>
</evidence>
<dbReference type="PANTHER" id="PTHR23149:SF33">
    <property type="entry name" value="PROTEIN TMA23"/>
    <property type="match status" value="1"/>
</dbReference>
<sequence>MEHTNQDAGSVPPSDEYEAVAKDRLYNRRVRMLGVRESLLRPVTPTRAGWFGGDRWLHQQPRVLDELTSGGWRPTRTRFELRWPDGEIDSVWYENVYSHLYLRVSAVAKSYFGYGDLQGLGGAGAGGGGGGGGKGLVWLDAGFSTQFMWFVEKVAMQDNRAGGWDELLVKELHRTCLVTGVIGKVLETCVFDDLLFGADEIQKKMLEGQDECTLELEGYQRTELRSQCVRASLADDLLTPDLWHCVDQCTLQLTMLLLPLVQMMDEHFPASQAKSLRSLYQDLHSIMATAGYLALGIRWSKNIFRFSQPFPGEVWDHDQQHVDDGVYKASAAASDKIDEAAEAKWKAERSRGQQEQDAGRHSPPTIGERGVAMATSVLNRLNGVRRRTLSREAQEDGRHGGHESRAETTWVRPSRLAKVQIVLWPCLKRYATVGEVNPATGSAEGEVITSILKAQVVYYCGRERELEGEGEHYPGLDDWVSQSRRERRWNYLGRFRWAAYAIGVWLLLCFLAQYSSIANDVQQSARNGLVEVATGVWREAVLFVMEVIIAVLTMVIGVVKLAFFLGHLCVATLPPVTTPTGPTPTDTLPSTALTMDAAALLKSQGWRGKGFSLHPTNNTIGLSKPLLISRNTDGRGIGQKQHYTSDQWWLHAFDQKLKGLDTSKKGVVQSVTQGKLDLVASSQPNGKYTGVSGLYASFVRGGMLEGTMEVALVEAESTDATPMTSEDSEGSVSSKEKRGESKVERQARRAARRLRKAEKAARKAAESRVARKSAAKAAKKAMKKASRVNETKEERRARRAQRRARKEAKRIQGKAETKRKSDQG</sequence>
<feature type="compositionally biased region" description="Basic residues" evidence="1">
    <location>
        <begin position="770"/>
        <end position="786"/>
    </location>
</feature>
<feature type="region of interest" description="Disordered" evidence="1">
    <location>
        <begin position="340"/>
        <end position="368"/>
    </location>
</feature>
<gene>
    <name evidence="3" type="ORF">C8A05DRAFT_11247</name>
</gene>
<reference evidence="3" key="2">
    <citation type="submission" date="2023-05" db="EMBL/GenBank/DDBJ databases">
        <authorList>
            <consortium name="Lawrence Berkeley National Laboratory"/>
            <person name="Steindorff A."/>
            <person name="Hensen N."/>
            <person name="Bonometti L."/>
            <person name="Westerberg I."/>
            <person name="Brannstrom I.O."/>
            <person name="Guillou S."/>
            <person name="Cros-Aarteil S."/>
            <person name="Calhoun S."/>
            <person name="Haridas S."/>
            <person name="Kuo A."/>
            <person name="Mondo S."/>
            <person name="Pangilinan J."/>
            <person name="Riley R."/>
            <person name="Labutti K."/>
            <person name="Andreopoulos B."/>
            <person name="Lipzen A."/>
            <person name="Chen C."/>
            <person name="Yanf M."/>
            <person name="Daum C."/>
            <person name="Ng V."/>
            <person name="Clum A."/>
            <person name="Ohm R."/>
            <person name="Martin F."/>
            <person name="Silar P."/>
            <person name="Natvig D."/>
            <person name="Lalanne C."/>
            <person name="Gautier V."/>
            <person name="Ament-Velasquez S.L."/>
            <person name="Kruys A."/>
            <person name="Hutchinson M.I."/>
            <person name="Powell A.J."/>
            <person name="Barry K."/>
            <person name="Miller A.N."/>
            <person name="Grigoriev I.V."/>
            <person name="Debuchy R."/>
            <person name="Gladieux P."/>
            <person name="Thoren M.H."/>
            <person name="Johannesson H."/>
        </authorList>
    </citation>
    <scope>NUCLEOTIDE SEQUENCE</scope>
    <source>
        <strain evidence="3">CBS 103.79</strain>
    </source>
</reference>
<organism evidence="3 4">
    <name type="scientific">Staphylotrichum tortipilum</name>
    <dbReference type="NCBI Taxonomy" id="2831512"/>
    <lineage>
        <taxon>Eukaryota</taxon>
        <taxon>Fungi</taxon>
        <taxon>Dikarya</taxon>
        <taxon>Ascomycota</taxon>
        <taxon>Pezizomycotina</taxon>
        <taxon>Sordariomycetes</taxon>
        <taxon>Sordariomycetidae</taxon>
        <taxon>Sordariales</taxon>
        <taxon>Chaetomiaceae</taxon>
        <taxon>Staphylotrichum</taxon>
    </lineage>
</organism>
<feature type="region of interest" description="Disordered" evidence="1">
    <location>
        <begin position="716"/>
        <end position="824"/>
    </location>
</feature>
<evidence type="ECO:0000256" key="2">
    <source>
        <dbReference type="SAM" id="Phobius"/>
    </source>
</evidence>
<keyword evidence="4" id="KW-1185">Reference proteome</keyword>
<name>A0AAN6RY17_9PEZI</name>
<feature type="compositionally biased region" description="Basic residues" evidence="1">
    <location>
        <begin position="797"/>
        <end position="808"/>
    </location>
</feature>
<feature type="compositionally biased region" description="Basic and acidic residues" evidence="1">
    <location>
        <begin position="734"/>
        <end position="747"/>
    </location>
</feature>
<feature type="compositionally biased region" description="Basic and acidic residues" evidence="1">
    <location>
        <begin position="340"/>
        <end position="360"/>
    </location>
</feature>
<keyword evidence="2" id="KW-0812">Transmembrane</keyword>
<feature type="compositionally biased region" description="Basic and acidic residues" evidence="1">
    <location>
        <begin position="389"/>
        <end position="406"/>
    </location>
</feature>
<dbReference type="Proteomes" id="UP001303889">
    <property type="component" value="Unassembled WGS sequence"/>
</dbReference>
<keyword evidence="2" id="KW-0472">Membrane</keyword>
<feature type="compositionally biased region" description="Basic and acidic residues" evidence="1">
    <location>
        <begin position="787"/>
        <end position="796"/>
    </location>
</feature>
<protein>
    <submittedName>
        <fullName evidence="3">Uncharacterized protein</fullName>
    </submittedName>
</protein>
<dbReference type="InterPro" id="IPR050656">
    <property type="entry name" value="PINX1"/>
</dbReference>
<feature type="compositionally biased region" description="Basic and acidic residues" evidence="1">
    <location>
        <begin position="809"/>
        <end position="824"/>
    </location>
</feature>
<evidence type="ECO:0000256" key="1">
    <source>
        <dbReference type="SAM" id="MobiDB-lite"/>
    </source>
</evidence>
<keyword evidence="2" id="KW-1133">Transmembrane helix</keyword>
<feature type="region of interest" description="Disordered" evidence="1">
    <location>
        <begin position="388"/>
        <end position="409"/>
    </location>
</feature>
<dbReference type="EMBL" id="MU855315">
    <property type="protein sequence ID" value="KAK3907055.1"/>
    <property type="molecule type" value="Genomic_DNA"/>
</dbReference>
<feature type="transmembrane region" description="Helical" evidence="2">
    <location>
        <begin position="540"/>
        <end position="565"/>
    </location>
</feature>
<reference evidence="3" key="1">
    <citation type="journal article" date="2023" name="Mol. Phylogenet. Evol.">
        <title>Genome-scale phylogeny and comparative genomics of the fungal order Sordariales.</title>
        <authorList>
            <person name="Hensen N."/>
            <person name="Bonometti L."/>
            <person name="Westerberg I."/>
            <person name="Brannstrom I.O."/>
            <person name="Guillou S."/>
            <person name="Cros-Aarteil S."/>
            <person name="Calhoun S."/>
            <person name="Haridas S."/>
            <person name="Kuo A."/>
            <person name="Mondo S."/>
            <person name="Pangilinan J."/>
            <person name="Riley R."/>
            <person name="LaButti K."/>
            <person name="Andreopoulos B."/>
            <person name="Lipzen A."/>
            <person name="Chen C."/>
            <person name="Yan M."/>
            <person name="Daum C."/>
            <person name="Ng V."/>
            <person name="Clum A."/>
            <person name="Steindorff A."/>
            <person name="Ohm R.A."/>
            <person name="Martin F."/>
            <person name="Silar P."/>
            <person name="Natvig D.O."/>
            <person name="Lalanne C."/>
            <person name="Gautier V."/>
            <person name="Ament-Velasquez S.L."/>
            <person name="Kruys A."/>
            <person name="Hutchinson M.I."/>
            <person name="Powell A.J."/>
            <person name="Barry K."/>
            <person name="Miller A.N."/>
            <person name="Grigoriev I.V."/>
            <person name="Debuchy R."/>
            <person name="Gladieux P."/>
            <person name="Hiltunen Thoren M."/>
            <person name="Johannesson H."/>
        </authorList>
    </citation>
    <scope>NUCLEOTIDE SEQUENCE</scope>
    <source>
        <strain evidence="3">CBS 103.79</strain>
    </source>
</reference>
<dbReference type="AlphaFoldDB" id="A0AAN6RY17"/>
<feature type="compositionally biased region" description="Polar residues" evidence="1">
    <location>
        <begin position="718"/>
        <end position="733"/>
    </location>
</feature>
<proteinExistence type="predicted"/>
<feature type="transmembrane region" description="Helical" evidence="2">
    <location>
        <begin position="497"/>
        <end position="519"/>
    </location>
</feature>
<comment type="caution">
    <text evidence="3">The sequence shown here is derived from an EMBL/GenBank/DDBJ whole genome shotgun (WGS) entry which is preliminary data.</text>
</comment>
<dbReference type="PANTHER" id="PTHR23149">
    <property type="entry name" value="G PATCH DOMAIN CONTAINING PROTEIN"/>
    <property type="match status" value="1"/>
</dbReference>
<evidence type="ECO:0000313" key="3">
    <source>
        <dbReference type="EMBL" id="KAK3907055.1"/>
    </source>
</evidence>